<evidence type="ECO:0000256" key="3">
    <source>
        <dbReference type="SAM" id="MobiDB-lite"/>
    </source>
</evidence>
<name>A0A3P7VTV3_9BILA</name>
<evidence type="ECO:0000256" key="2">
    <source>
        <dbReference type="ARBA" id="ARBA00022908"/>
    </source>
</evidence>
<dbReference type="SUPFAM" id="SSF56349">
    <property type="entry name" value="DNA breaking-rejoining enzymes"/>
    <property type="match status" value="1"/>
</dbReference>
<gene>
    <name evidence="4" type="ORF">BTMF_LOCUS844</name>
</gene>
<dbReference type="AlphaFoldDB" id="A0A3P7VTV3"/>
<feature type="region of interest" description="Disordered" evidence="3">
    <location>
        <begin position="111"/>
        <end position="139"/>
    </location>
</feature>
<dbReference type="PANTHER" id="PTHR30629">
    <property type="entry name" value="PROPHAGE INTEGRASE"/>
    <property type="match status" value="1"/>
</dbReference>
<dbReference type="PANTHER" id="PTHR30629:SF2">
    <property type="entry name" value="PROPHAGE INTEGRASE INTS-RELATED"/>
    <property type="match status" value="1"/>
</dbReference>
<keyword evidence="2" id="KW-0229">DNA integration</keyword>
<proteinExistence type="inferred from homology"/>
<dbReference type="GO" id="GO:0003677">
    <property type="term" value="F:DNA binding"/>
    <property type="evidence" value="ECO:0007669"/>
    <property type="project" value="InterPro"/>
</dbReference>
<accession>A0A3P7VTV3</accession>
<sequence length="279" mass="31103">MGYGPDVQTVHGFRATARTLLAEVLEVDPLVIEAQLAHAVKDANGRAYNRTQYLKQRTLMMQRWADYLDELCRHELTTTRKSASGQIEPATGGGMASVVRDFLKAREGERVAQGSGHGVPLPIEKQEVPQPIEKPEGREKLHPKLISIDLRMQAGYAQRTLGFEKGDQIPLLENLPKGEVEEVWASVVRNIDFAKSKKQAGEELSAWSALMQASRLFGRLEPIEDYEVIPAEADELDSRLKVKAVQLFASLAPSDGWQSYSRACEEIHPVLHLMVILPL</sequence>
<dbReference type="InterPro" id="IPR011010">
    <property type="entry name" value="DNA_brk_join_enz"/>
</dbReference>
<dbReference type="InterPro" id="IPR050808">
    <property type="entry name" value="Phage_Integrase"/>
</dbReference>
<protein>
    <submittedName>
        <fullName evidence="4">Uncharacterized protein</fullName>
    </submittedName>
</protein>
<organism evidence="4 5">
    <name type="scientific">Brugia timori</name>
    <dbReference type="NCBI Taxonomy" id="42155"/>
    <lineage>
        <taxon>Eukaryota</taxon>
        <taxon>Metazoa</taxon>
        <taxon>Ecdysozoa</taxon>
        <taxon>Nematoda</taxon>
        <taxon>Chromadorea</taxon>
        <taxon>Rhabditida</taxon>
        <taxon>Spirurina</taxon>
        <taxon>Spiruromorpha</taxon>
        <taxon>Filarioidea</taxon>
        <taxon>Onchocercidae</taxon>
        <taxon>Brugia</taxon>
    </lineage>
</organism>
<reference evidence="4 5" key="1">
    <citation type="submission" date="2018-11" db="EMBL/GenBank/DDBJ databases">
        <authorList>
            <consortium name="Pathogen Informatics"/>
        </authorList>
    </citation>
    <scope>NUCLEOTIDE SEQUENCE [LARGE SCALE GENOMIC DNA]</scope>
</reference>
<dbReference type="GO" id="GO:0015074">
    <property type="term" value="P:DNA integration"/>
    <property type="evidence" value="ECO:0007669"/>
    <property type="project" value="UniProtKB-KW"/>
</dbReference>
<evidence type="ECO:0000313" key="4">
    <source>
        <dbReference type="EMBL" id="VDO08762.1"/>
    </source>
</evidence>
<evidence type="ECO:0000313" key="5">
    <source>
        <dbReference type="Proteomes" id="UP000280834"/>
    </source>
</evidence>
<evidence type="ECO:0000256" key="1">
    <source>
        <dbReference type="ARBA" id="ARBA00008857"/>
    </source>
</evidence>
<comment type="similarity">
    <text evidence="1">Belongs to the 'phage' integrase family.</text>
</comment>
<keyword evidence="5" id="KW-1185">Reference proteome</keyword>
<dbReference type="EMBL" id="UZAG01000530">
    <property type="protein sequence ID" value="VDO08762.1"/>
    <property type="molecule type" value="Genomic_DNA"/>
</dbReference>
<dbReference type="Proteomes" id="UP000280834">
    <property type="component" value="Unassembled WGS sequence"/>
</dbReference>